<keyword evidence="3" id="KW-1185">Reference proteome</keyword>
<reference evidence="2" key="1">
    <citation type="journal article" date="2023" name="Mol. Phylogenet. Evol.">
        <title>Genome-scale phylogeny and comparative genomics of the fungal order Sordariales.</title>
        <authorList>
            <person name="Hensen N."/>
            <person name="Bonometti L."/>
            <person name="Westerberg I."/>
            <person name="Brannstrom I.O."/>
            <person name="Guillou S."/>
            <person name="Cros-Aarteil S."/>
            <person name="Calhoun S."/>
            <person name="Haridas S."/>
            <person name="Kuo A."/>
            <person name="Mondo S."/>
            <person name="Pangilinan J."/>
            <person name="Riley R."/>
            <person name="LaButti K."/>
            <person name="Andreopoulos B."/>
            <person name="Lipzen A."/>
            <person name="Chen C."/>
            <person name="Yan M."/>
            <person name="Daum C."/>
            <person name="Ng V."/>
            <person name="Clum A."/>
            <person name="Steindorff A."/>
            <person name="Ohm R.A."/>
            <person name="Martin F."/>
            <person name="Silar P."/>
            <person name="Natvig D.O."/>
            <person name="Lalanne C."/>
            <person name="Gautier V."/>
            <person name="Ament-Velasquez S.L."/>
            <person name="Kruys A."/>
            <person name="Hutchinson M.I."/>
            <person name="Powell A.J."/>
            <person name="Barry K."/>
            <person name="Miller A.N."/>
            <person name="Grigoriev I.V."/>
            <person name="Debuchy R."/>
            <person name="Gladieux P."/>
            <person name="Hiltunen Thoren M."/>
            <person name="Johannesson H."/>
        </authorList>
    </citation>
    <scope>NUCLEOTIDE SEQUENCE</scope>
    <source>
        <strain evidence="2">CBS 314.62</strain>
    </source>
</reference>
<reference evidence="2" key="2">
    <citation type="submission" date="2023-06" db="EMBL/GenBank/DDBJ databases">
        <authorList>
            <consortium name="Lawrence Berkeley National Laboratory"/>
            <person name="Haridas S."/>
            <person name="Hensen N."/>
            <person name="Bonometti L."/>
            <person name="Westerberg I."/>
            <person name="Brannstrom I.O."/>
            <person name="Guillou S."/>
            <person name="Cros-Aarteil S."/>
            <person name="Calhoun S."/>
            <person name="Kuo A."/>
            <person name="Mondo S."/>
            <person name="Pangilinan J."/>
            <person name="Riley R."/>
            <person name="Labutti K."/>
            <person name="Andreopoulos B."/>
            <person name="Lipzen A."/>
            <person name="Chen C."/>
            <person name="Yanf M."/>
            <person name="Daum C."/>
            <person name="Ng V."/>
            <person name="Clum A."/>
            <person name="Steindorff A."/>
            <person name="Ohm R."/>
            <person name="Martin F."/>
            <person name="Silar P."/>
            <person name="Natvig D."/>
            <person name="Lalanne C."/>
            <person name="Gautier V."/>
            <person name="Ament-Velasquez S.L."/>
            <person name="Kruys A."/>
            <person name="Hutchinson M.I."/>
            <person name="Powell A.J."/>
            <person name="Barry K."/>
            <person name="Miller A.N."/>
            <person name="Grigoriev I.V."/>
            <person name="Debuchy R."/>
            <person name="Gladieux P."/>
            <person name="Thoren M.H."/>
            <person name="Johannesson H."/>
        </authorList>
    </citation>
    <scope>NUCLEOTIDE SEQUENCE</scope>
    <source>
        <strain evidence="2">CBS 314.62</strain>
    </source>
</reference>
<comment type="caution">
    <text evidence="2">The sequence shown here is derived from an EMBL/GenBank/DDBJ whole genome shotgun (WGS) entry which is preliminary data.</text>
</comment>
<dbReference type="AlphaFoldDB" id="A0AAE0XEZ7"/>
<gene>
    <name evidence="2" type="ORF">B0T22DRAFT_7525</name>
</gene>
<protein>
    <recommendedName>
        <fullName evidence="4">Secreted protein</fullName>
    </recommendedName>
</protein>
<dbReference type="PROSITE" id="PS51257">
    <property type="entry name" value="PROKAR_LIPOPROTEIN"/>
    <property type="match status" value="1"/>
</dbReference>
<feature type="chain" id="PRO_5042150819" description="Secreted protein" evidence="1">
    <location>
        <begin position="22"/>
        <end position="109"/>
    </location>
</feature>
<feature type="signal peptide" evidence="1">
    <location>
        <begin position="1"/>
        <end position="21"/>
    </location>
</feature>
<accession>A0AAE0XEZ7</accession>
<name>A0AAE0XEZ7_9PEZI</name>
<sequence length="109" mass="12262">MPRAFCVSSASLLLFSCLISSDDGKTLCLALVSPHCILLILASCWFGQSRDQDRMRELSWLPVTVNNLTEFYQYFVPVFCAWGAKSCNTSNCDQSQGSRFHKTIRIVES</sequence>
<evidence type="ECO:0000313" key="2">
    <source>
        <dbReference type="EMBL" id="KAK3692222.1"/>
    </source>
</evidence>
<keyword evidence="1" id="KW-0732">Signal</keyword>
<proteinExistence type="predicted"/>
<dbReference type="EMBL" id="JAULSO010000001">
    <property type="protein sequence ID" value="KAK3692222.1"/>
    <property type="molecule type" value="Genomic_DNA"/>
</dbReference>
<evidence type="ECO:0008006" key="4">
    <source>
        <dbReference type="Google" id="ProtNLM"/>
    </source>
</evidence>
<evidence type="ECO:0000313" key="3">
    <source>
        <dbReference type="Proteomes" id="UP001270362"/>
    </source>
</evidence>
<evidence type="ECO:0000256" key="1">
    <source>
        <dbReference type="SAM" id="SignalP"/>
    </source>
</evidence>
<dbReference type="Proteomes" id="UP001270362">
    <property type="component" value="Unassembled WGS sequence"/>
</dbReference>
<organism evidence="2 3">
    <name type="scientific">Podospora appendiculata</name>
    <dbReference type="NCBI Taxonomy" id="314037"/>
    <lineage>
        <taxon>Eukaryota</taxon>
        <taxon>Fungi</taxon>
        <taxon>Dikarya</taxon>
        <taxon>Ascomycota</taxon>
        <taxon>Pezizomycotina</taxon>
        <taxon>Sordariomycetes</taxon>
        <taxon>Sordariomycetidae</taxon>
        <taxon>Sordariales</taxon>
        <taxon>Podosporaceae</taxon>
        <taxon>Podospora</taxon>
    </lineage>
</organism>